<proteinExistence type="predicted"/>
<dbReference type="Proteomes" id="UP000805193">
    <property type="component" value="Unassembled WGS sequence"/>
</dbReference>
<comment type="caution">
    <text evidence="1">The sequence shown here is derived from an EMBL/GenBank/DDBJ whole genome shotgun (WGS) entry which is preliminary data.</text>
</comment>
<sequence>MKASGRDSSTASIAAFSEGRDVVKSETLRECRDAEPAVHPTTAGASRPTGAPSGEVGSQKAGAKGVLLISPLPLAKETKNTKADRQATLGTRGRPSPPSSSPHLRAFLESLESRPGEDEESDQPRGVLTPLMPHQKQALHWMLWRETRDPKGGILADAMGLGKTLTVLALIQKQLEASSGDPPGGATLVVCPVSLMHQWAGEARQHLAPPLRAHVHHGKGRASHASELARHRLVVTSYETVSSEWDKWRQTSETADGPPKPGASVRGPAALFGVSWQRVVLDEAHVVRNLRTRRAKAVRGLSSHARWAITGTPVHNDLGDLRSLLKFLRCRPFDDDGFWSRWSREHPGPDSVAVVVKCLLLRRTKDQKGKDNKPLVPLPERTVVLHKLRLAGTEARLYEDIDRWSRLTEPEKYVDPVSKKELYRNVGSRRFVALIRLQQACSHPALLRRRVLEDAEVDCDDLLAACFSGLSLDKTSDQGLDVLDKYSRCSEMERSFASCKLATLLQLLEEVPPKDKSVVLSKWTSLLALVEEHLGRRAIPCATIQGSVPGQRRAEIVHSFNRDPRGPRVLLLSLEAGGVGLNLIGANHMFALDVHWNPAMEAQAFDRIHRVGQTKPVVINRIICAGTVEERILELQAQKQRLADSVVAVRRLTKEDYRFLLPLASG</sequence>
<organism evidence="1 2">
    <name type="scientific">Ixodes persulcatus</name>
    <name type="common">Taiga tick</name>
    <dbReference type="NCBI Taxonomy" id="34615"/>
    <lineage>
        <taxon>Eukaryota</taxon>
        <taxon>Metazoa</taxon>
        <taxon>Ecdysozoa</taxon>
        <taxon>Arthropoda</taxon>
        <taxon>Chelicerata</taxon>
        <taxon>Arachnida</taxon>
        <taxon>Acari</taxon>
        <taxon>Parasitiformes</taxon>
        <taxon>Ixodida</taxon>
        <taxon>Ixodoidea</taxon>
        <taxon>Ixodidae</taxon>
        <taxon>Ixodinae</taxon>
        <taxon>Ixodes</taxon>
    </lineage>
</organism>
<evidence type="ECO:0000313" key="2">
    <source>
        <dbReference type="Proteomes" id="UP000805193"/>
    </source>
</evidence>
<evidence type="ECO:0000313" key="1">
    <source>
        <dbReference type="EMBL" id="KAG0425903.1"/>
    </source>
</evidence>
<name>A0AC60PX82_IXOPE</name>
<protein>
    <submittedName>
        <fullName evidence="1">Uncharacterized protein</fullName>
    </submittedName>
</protein>
<keyword evidence="2" id="KW-1185">Reference proteome</keyword>
<gene>
    <name evidence="1" type="ORF">HPB47_026970</name>
</gene>
<reference evidence="1 2" key="1">
    <citation type="journal article" date="2020" name="Cell">
        <title>Large-Scale Comparative Analyses of Tick Genomes Elucidate Their Genetic Diversity and Vector Capacities.</title>
        <authorList>
            <consortium name="Tick Genome and Microbiome Consortium (TIGMIC)"/>
            <person name="Jia N."/>
            <person name="Wang J."/>
            <person name="Shi W."/>
            <person name="Du L."/>
            <person name="Sun Y."/>
            <person name="Zhan W."/>
            <person name="Jiang J.F."/>
            <person name="Wang Q."/>
            <person name="Zhang B."/>
            <person name="Ji P."/>
            <person name="Bell-Sakyi L."/>
            <person name="Cui X.M."/>
            <person name="Yuan T.T."/>
            <person name="Jiang B.G."/>
            <person name="Yang W.F."/>
            <person name="Lam T.T."/>
            <person name="Chang Q.C."/>
            <person name="Ding S.J."/>
            <person name="Wang X.J."/>
            <person name="Zhu J.G."/>
            <person name="Ruan X.D."/>
            <person name="Zhao L."/>
            <person name="Wei J.T."/>
            <person name="Ye R.Z."/>
            <person name="Que T.C."/>
            <person name="Du C.H."/>
            <person name="Zhou Y.H."/>
            <person name="Cheng J.X."/>
            <person name="Dai P.F."/>
            <person name="Guo W.B."/>
            <person name="Han X.H."/>
            <person name="Huang E.J."/>
            <person name="Li L.F."/>
            <person name="Wei W."/>
            <person name="Gao Y.C."/>
            <person name="Liu J.Z."/>
            <person name="Shao H.Z."/>
            <person name="Wang X."/>
            <person name="Wang C.C."/>
            <person name="Yang T.C."/>
            <person name="Huo Q.B."/>
            <person name="Li W."/>
            <person name="Chen H.Y."/>
            <person name="Chen S.E."/>
            <person name="Zhou L.G."/>
            <person name="Ni X.B."/>
            <person name="Tian J.H."/>
            <person name="Sheng Y."/>
            <person name="Liu T."/>
            <person name="Pan Y.S."/>
            <person name="Xia L.Y."/>
            <person name="Li J."/>
            <person name="Zhao F."/>
            <person name="Cao W.C."/>
        </authorList>
    </citation>
    <scope>NUCLEOTIDE SEQUENCE [LARGE SCALE GENOMIC DNA]</scope>
    <source>
        <strain evidence="1">Iper-2018</strain>
    </source>
</reference>
<dbReference type="EMBL" id="JABSTQ010009789">
    <property type="protein sequence ID" value="KAG0425903.1"/>
    <property type="molecule type" value="Genomic_DNA"/>
</dbReference>
<accession>A0AC60PX82</accession>